<dbReference type="EMBL" id="CP032339">
    <property type="protein sequence ID" value="QCO08938.1"/>
    <property type="molecule type" value="Genomic_DNA"/>
</dbReference>
<evidence type="ECO:0000313" key="4">
    <source>
        <dbReference type="Proteomes" id="UP001277471"/>
    </source>
</evidence>
<evidence type="ECO:0000313" key="1">
    <source>
        <dbReference type="EMBL" id="MDX5952440.1"/>
    </source>
</evidence>
<gene>
    <name evidence="2" type="ORF">D3868_07765</name>
    <name evidence="1" type="ORF">SIM66_14770</name>
</gene>
<evidence type="ECO:0000313" key="2">
    <source>
        <dbReference type="EMBL" id="QCO08938.1"/>
    </source>
</evidence>
<sequence length="339" mass="37453">MAITVARHMLPEDAEQRRQALRSYFGDKEAAAALGAQGWNLTLDWSSEADWYVDPQLEHGLRWWGRGAVPDIQAIPLEHRCESGIALSLFDTWTLHAWSDWLQRHGGCREALILHVDDHLDLGSPRLVVGSDGWTDAITGARFDLREPSTVTAAIESGAVSMGTFLTPMVHAVERIEIRHLRPPHRGRDTVTRRLLPTTEVDALLSPGGLRPAVAMASLGAMEAGQGEKVYRATCAVDEWLRDAPQWPVLLHIDMDFFCNRFDGDSDWTEAPDRHDTPLSGVLAGIDELFATLHASDVVDRLEGVAVGVSPGFFPAEFWETAWNRIVGNVAARGSFHGQ</sequence>
<proteinExistence type="predicted"/>
<dbReference type="GeneID" id="56449630"/>
<name>A0A4D8QE68_AZOBR</name>
<accession>A0A4D8QE68</accession>
<reference evidence="1 4" key="2">
    <citation type="submission" date="2023-11" db="EMBL/GenBank/DDBJ databases">
        <title>MicrobeMod: A computational toolkit for identifying prokaryotic methylation and restriction-modification with nanopore sequencing.</title>
        <authorList>
            <person name="Crits-Christoph A."/>
            <person name="Kang S.C."/>
            <person name="Lee H."/>
            <person name="Ostrov N."/>
        </authorList>
    </citation>
    <scope>NUCLEOTIDE SEQUENCE [LARGE SCALE GENOMIC DNA]</scope>
    <source>
        <strain evidence="1 4">ATCC 29145</strain>
    </source>
</reference>
<organism evidence="2 3">
    <name type="scientific">Azospirillum brasilense</name>
    <dbReference type="NCBI Taxonomy" id="192"/>
    <lineage>
        <taxon>Bacteria</taxon>
        <taxon>Pseudomonadati</taxon>
        <taxon>Pseudomonadota</taxon>
        <taxon>Alphaproteobacteria</taxon>
        <taxon>Rhodospirillales</taxon>
        <taxon>Azospirillaceae</taxon>
        <taxon>Azospirillum</taxon>
    </lineage>
</organism>
<reference evidence="2 3" key="1">
    <citation type="submission" date="2018-09" db="EMBL/GenBank/DDBJ databases">
        <title>Whole genome based analysis of evolution and adaptive divergence in Indian and Brazilian strains of Azospirillum brasilense.</title>
        <authorList>
            <person name="Singh C."/>
            <person name="Tripathi A.K."/>
        </authorList>
    </citation>
    <scope>NUCLEOTIDE SEQUENCE [LARGE SCALE GENOMIC DNA]</scope>
    <source>
        <strain evidence="2 3">MTCC4038</strain>
    </source>
</reference>
<dbReference type="AlphaFoldDB" id="A0A4D8QE68"/>
<evidence type="ECO:0000313" key="3">
    <source>
        <dbReference type="Proteomes" id="UP000298774"/>
    </source>
</evidence>
<dbReference type="RefSeq" id="WP_035683870.1">
    <property type="nucleotide sequence ID" value="NZ_CP012914.1"/>
</dbReference>
<dbReference type="EMBL" id="JAWXYC010000004">
    <property type="protein sequence ID" value="MDX5952440.1"/>
    <property type="molecule type" value="Genomic_DNA"/>
</dbReference>
<dbReference type="Proteomes" id="UP000298774">
    <property type="component" value="Chromosome"/>
</dbReference>
<keyword evidence="4" id="KW-1185">Reference proteome</keyword>
<dbReference type="Proteomes" id="UP001277471">
    <property type="component" value="Unassembled WGS sequence"/>
</dbReference>
<protein>
    <submittedName>
        <fullName evidence="2">Uncharacterized protein</fullName>
    </submittedName>
</protein>